<dbReference type="RefSeq" id="WP_182623039.1">
    <property type="nucleotide sequence ID" value="NZ_JACIUV010000007.1"/>
</dbReference>
<name>A0A7W3V2B0_9GAMM</name>
<sequence length="106" mass="11328">MRFALFSALPLCAAMTACATPPPGNGNTPPLAAPAEAGDYNCENADLSEYKGQQSSPELLEQARSKANARHVRVVKPGMAVTMDYRIDRLTVMLDENGRIDSISCG</sequence>
<dbReference type="EMBL" id="JACIUV010000007">
    <property type="protein sequence ID" value="MBB1118110.1"/>
    <property type="molecule type" value="Genomic_DNA"/>
</dbReference>
<keyword evidence="1" id="KW-0732">Signal</keyword>
<proteinExistence type="predicted"/>
<dbReference type="AlphaFoldDB" id="A0A7W3V2B0"/>
<feature type="chain" id="PRO_5030534494" description="Peptidase inhibitor I78 family protein" evidence="1">
    <location>
        <begin position="20"/>
        <end position="106"/>
    </location>
</feature>
<evidence type="ECO:0000313" key="3">
    <source>
        <dbReference type="Proteomes" id="UP000550609"/>
    </source>
</evidence>
<protein>
    <recommendedName>
        <fullName evidence="4">Peptidase inhibitor I78 family protein</fullName>
    </recommendedName>
</protein>
<organism evidence="2 3">
    <name type="scientific">Stenotrophomonas koreensis</name>
    <dbReference type="NCBI Taxonomy" id="266128"/>
    <lineage>
        <taxon>Bacteria</taxon>
        <taxon>Pseudomonadati</taxon>
        <taxon>Pseudomonadota</taxon>
        <taxon>Gammaproteobacteria</taxon>
        <taxon>Lysobacterales</taxon>
        <taxon>Lysobacteraceae</taxon>
        <taxon>Stenotrophomonas</taxon>
    </lineage>
</organism>
<dbReference type="Proteomes" id="UP000550609">
    <property type="component" value="Unassembled WGS sequence"/>
</dbReference>
<dbReference type="PANTHER" id="PTHR39600:SF1">
    <property type="entry name" value="PEPTIDASE INHIBITOR I78 FAMILY PROTEIN"/>
    <property type="match status" value="1"/>
</dbReference>
<dbReference type="Gene3D" id="3.30.10.10">
    <property type="entry name" value="Trypsin Inhibitor V, subunit A"/>
    <property type="match status" value="1"/>
</dbReference>
<evidence type="ECO:0000313" key="2">
    <source>
        <dbReference type="EMBL" id="MBB1118110.1"/>
    </source>
</evidence>
<dbReference type="Pfam" id="PF11720">
    <property type="entry name" value="Inhibitor_I78"/>
    <property type="match status" value="1"/>
</dbReference>
<reference evidence="2 3" key="1">
    <citation type="submission" date="2020-08" db="EMBL/GenBank/DDBJ databases">
        <title>Stenotrophomonas sp. W1S232.</title>
        <authorList>
            <person name="Deng Y."/>
        </authorList>
    </citation>
    <scope>NUCLEOTIDE SEQUENCE [LARGE SCALE GENOMIC DNA]</scope>
    <source>
        <strain evidence="2 3">W1S232</strain>
    </source>
</reference>
<accession>A0A7W3V2B0</accession>
<dbReference type="InterPro" id="IPR021719">
    <property type="entry name" value="Prot_inh_I78"/>
</dbReference>
<feature type="signal peptide" evidence="1">
    <location>
        <begin position="1"/>
        <end position="19"/>
    </location>
</feature>
<evidence type="ECO:0008006" key="4">
    <source>
        <dbReference type="Google" id="ProtNLM"/>
    </source>
</evidence>
<dbReference type="PANTHER" id="PTHR39600">
    <property type="entry name" value="PEPTIDASE INHIBITOR I78 FAMILY PROTEIN"/>
    <property type="match status" value="1"/>
</dbReference>
<evidence type="ECO:0000256" key="1">
    <source>
        <dbReference type="SAM" id="SignalP"/>
    </source>
</evidence>
<comment type="caution">
    <text evidence="2">The sequence shown here is derived from an EMBL/GenBank/DDBJ whole genome shotgun (WGS) entry which is preliminary data.</text>
</comment>
<dbReference type="PROSITE" id="PS51257">
    <property type="entry name" value="PROKAR_LIPOPROTEIN"/>
    <property type="match status" value="1"/>
</dbReference>
<gene>
    <name evidence="2" type="ORF">H4O09_13725</name>
</gene>